<proteinExistence type="predicted"/>
<keyword evidence="1" id="KW-1133">Transmembrane helix</keyword>
<dbReference type="PANTHER" id="PTHR38687">
    <property type="entry name" value="CELL DIVISION PROTEIN DEDD-RELATED"/>
    <property type="match status" value="1"/>
</dbReference>
<dbReference type="GO" id="GO:0042834">
    <property type="term" value="F:peptidoglycan binding"/>
    <property type="evidence" value="ECO:0007669"/>
    <property type="project" value="InterPro"/>
</dbReference>
<evidence type="ECO:0000313" key="3">
    <source>
        <dbReference type="EMBL" id="OGI67196.1"/>
    </source>
</evidence>
<dbReference type="InterPro" id="IPR007730">
    <property type="entry name" value="SPOR-like_dom"/>
</dbReference>
<evidence type="ECO:0000313" key="4">
    <source>
        <dbReference type="Proteomes" id="UP000179076"/>
    </source>
</evidence>
<evidence type="ECO:0000259" key="2">
    <source>
        <dbReference type="PROSITE" id="PS51724"/>
    </source>
</evidence>
<dbReference type="AlphaFoldDB" id="A0A1F6VCB4"/>
<dbReference type="InterPro" id="IPR052521">
    <property type="entry name" value="Cell_div_SPOR-domain"/>
</dbReference>
<dbReference type="GO" id="GO:0030428">
    <property type="term" value="C:cell septum"/>
    <property type="evidence" value="ECO:0007669"/>
    <property type="project" value="TreeGrafter"/>
</dbReference>
<dbReference type="SUPFAM" id="SSF110997">
    <property type="entry name" value="Sporulation related repeat"/>
    <property type="match status" value="1"/>
</dbReference>
<accession>A0A1F6VCB4</accession>
<dbReference type="InterPro" id="IPR036680">
    <property type="entry name" value="SPOR-like_sf"/>
</dbReference>
<dbReference type="PROSITE" id="PS51724">
    <property type="entry name" value="SPOR"/>
    <property type="match status" value="1"/>
</dbReference>
<sequence>MAHYRRQGRSTARRRLPGWVVLLLGLALGAAAVLLVQLLSKRSGSSDGLAGLFATSAKPIEPVTVKRPESAPLKPKLDFYTVLPEIETVLPERGARAKLSKLDRSEEGARYILQIGSFANFGDADQLKAKLALQGMRAQIQKVTIEGKGDYHRVRLGPYEKLDDLDSANERLAKLGIKALRLKVKVGD</sequence>
<dbReference type="Pfam" id="PF05036">
    <property type="entry name" value="SPOR"/>
    <property type="match status" value="1"/>
</dbReference>
<comment type="caution">
    <text evidence="3">The sequence shown here is derived from an EMBL/GenBank/DDBJ whole genome shotgun (WGS) entry which is preliminary data.</text>
</comment>
<feature type="domain" description="SPOR" evidence="2">
    <location>
        <begin position="105"/>
        <end position="186"/>
    </location>
</feature>
<organism evidence="3 4">
    <name type="scientific">Candidatus Muproteobacteria bacterium RBG_16_60_9</name>
    <dbReference type="NCBI Taxonomy" id="1817755"/>
    <lineage>
        <taxon>Bacteria</taxon>
        <taxon>Pseudomonadati</taxon>
        <taxon>Pseudomonadota</taxon>
        <taxon>Candidatus Muproteobacteria</taxon>
    </lineage>
</organism>
<dbReference type="PANTHER" id="PTHR38687:SF1">
    <property type="entry name" value="CELL DIVISION PROTEIN DEDD"/>
    <property type="match status" value="1"/>
</dbReference>
<evidence type="ECO:0000256" key="1">
    <source>
        <dbReference type="SAM" id="Phobius"/>
    </source>
</evidence>
<dbReference type="GO" id="GO:0032506">
    <property type="term" value="P:cytokinetic process"/>
    <property type="evidence" value="ECO:0007669"/>
    <property type="project" value="TreeGrafter"/>
</dbReference>
<name>A0A1F6VCB4_9PROT</name>
<dbReference type="Gene3D" id="3.30.70.1070">
    <property type="entry name" value="Sporulation related repeat"/>
    <property type="match status" value="1"/>
</dbReference>
<protein>
    <recommendedName>
        <fullName evidence="2">SPOR domain-containing protein</fullName>
    </recommendedName>
</protein>
<dbReference type="GO" id="GO:0032153">
    <property type="term" value="C:cell division site"/>
    <property type="evidence" value="ECO:0007669"/>
    <property type="project" value="TreeGrafter"/>
</dbReference>
<dbReference type="EMBL" id="MFSP01000066">
    <property type="protein sequence ID" value="OGI67196.1"/>
    <property type="molecule type" value="Genomic_DNA"/>
</dbReference>
<gene>
    <name evidence="3" type="ORF">A2W18_13460</name>
</gene>
<keyword evidence="1" id="KW-0472">Membrane</keyword>
<dbReference type="Proteomes" id="UP000179076">
    <property type="component" value="Unassembled WGS sequence"/>
</dbReference>
<keyword evidence="1" id="KW-0812">Transmembrane</keyword>
<feature type="transmembrane region" description="Helical" evidence="1">
    <location>
        <begin position="20"/>
        <end position="39"/>
    </location>
</feature>
<reference evidence="3 4" key="1">
    <citation type="journal article" date="2016" name="Nat. Commun.">
        <title>Thousands of microbial genomes shed light on interconnected biogeochemical processes in an aquifer system.</title>
        <authorList>
            <person name="Anantharaman K."/>
            <person name="Brown C.T."/>
            <person name="Hug L.A."/>
            <person name="Sharon I."/>
            <person name="Castelle C.J."/>
            <person name="Probst A.J."/>
            <person name="Thomas B.C."/>
            <person name="Singh A."/>
            <person name="Wilkins M.J."/>
            <person name="Karaoz U."/>
            <person name="Brodie E.L."/>
            <person name="Williams K.H."/>
            <person name="Hubbard S.S."/>
            <person name="Banfield J.F."/>
        </authorList>
    </citation>
    <scope>NUCLEOTIDE SEQUENCE [LARGE SCALE GENOMIC DNA]</scope>
</reference>